<dbReference type="Gene3D" id="3.40.190.10">
    <property type="entry name" value="Periplasmic binding protein-like II"/>
    <property type="match status" value="2"/>
</dbReference>
<comment type="caution">
    <text evidence="7">The sequence shown here is derived from an EMBL/GenBank/DDBJ whole genome shotgun (WGS) entry which is preliminary data.</text>
</comment>
<dbReference type="CDD" id="cd13530">
    <property type="entry name" value="PBP2_peptides_like"/>
    <property type="match status" value="1"/>
</dbReference>
<accession>A0ABP3UBW6</accession>
<sequence>MKKSLKALLLATIVGSLLVGCGGKDNAADKALNTLEKVKAEKKIKIGLEDTYPPMEFRDEANKLVGFDIDLADAIGKKLGVQTEYVITEFGGLTMALNAGKFDMSLSAISVNEERAKQVDFSEAYVKGGQAIVVKSDNGSITKVEDLTGKTIGAQLGTTGEEAAKKIAGVKEVKTYDKATQPFHDLEIGRIDAVVVDEFVGRYYLAKQEGKFKVAVTLDEEPIAIAFKKGDKEIQEAVKKAIEELKNDGTMSELSIKWFGEDIYKK</sequence>
<feature type="signal peptide" evidence="5">
    <location>
        <begin position="1"/>
        <end position="27"/>
    </location>
</feature>
<evidence type="ECO:0000313" key="7">
    <source>
        <dbReference type="EMBL" id="GAA0729748.1"/>
    </source>
</evidence>
<organism evidence="7 8">
    <name type="scientific">Clostridium malenominatum</name>
    <dbReference type="NCBI Taxonomy" id="1539"/>
    <lineage>
        <taxon>Bacteria</taxon>
        <taxon>Bacillati</taxon>
        <taxon>Bacillota</taxon>
        <taxon>Clostridia</taxon>
        <taxon>Eubacteriales</taxon>
        <taxon>Clostridiaceae</taxon>
        <taxon>Clostridium</taxon>
    </lineage>
</organism>
<dbReference type="PROSITE" id="PS51257">
    <property type="entry name" value="PROKAR_LIPOPROTEIN"/>
    <property type="match status" value="1"/>
</dbReference>
<protein>
    <submittedName>
        <fullName evidence="7">ABC transporter substrate-binding protein</fullName>
    </submittedName>
</protein>
<reference evidence="8" key="1">
    <citation type="journal article" date="2019" name="Int. J. Syst. Evol. Microbiol.">
        <title>The Global Catalogue of Microorganisms (GCM) 10K type strain sequencing project: providing services to taxonomists for standard genome sequencing and annotation.</title>
        <authorList>
            <consortium name="The Broad Institute Genomics Platform"/>
            <consortium name="The Broad Institute Genome Sequencing Center for Infectious Disease"/>
            <person name="Wu L."/>
            <person name="Ma J."/>
        </authorList>
    </citation>
    <scope>NUCLEOTIDE SEQUENCE [LARGE SCALE GENOMIC DNA]</scope>
    <source>
        <strain evidence="8">JCM 1405</strain>
    </source>
</reference>
<proteinExistence type="inferred from homology"/>
<dbReference type="InterPro" id="IPR018313">
    <property type="entry name" value="SBP_3_CS"/>
</dbReference>
<feature type="domain" description="Solute-binding protein family 3/N-terminal" evidence="6">
    <location>
        <begin position="43"/>
        <end position="262"/>
    </location>
</feature>
<evidence type="ECO:0000256" key="4">
    <source>
        <dbReference type="RuleBase" id="RU003744"/>
    </source>
</evidence>
<keyword evidence="8" id="KW-1185">Reference proteome</keyword>
<keyword evidence="3 5" id="KW-0732">Signal</keyword>
<evidence type="ECO:0000313" key="8">
    <source>
        <dbReference type="Proteomes" id="UP001500339"/>
    </source>
</evidence>
<comment type="similarity">
    <text evidence="2 4">Belongs to the bacterial solute-binding protein 3 family.</text>
</comment>
<dbReference type="SUPFAM" id="SSF53850">
    <property type="entry name" value="Periplasmic binding protein-like II"/>
    <property type="match status" value="1"/>
</dbReference>
<dbReference type="RefSeq" id="WP_343770997.1">
    <property type="nucleotide sequence ID" value="NZ_BAAACF010000006.1"/>
</dbReference>
<name>A0ABP3UBW6_9CLOT</name>
<evidence type="ECO:0000256" key="2">
    <source>
        <dbReference type="ARBA" id="ARBA00010333"/>
    </source>
</evidence>
<dbReference type="PROSITE" id="PS01039">
    <property type="entry name" value="SBP_BACTERIAL_3"/>
    <property type="match status" value="1"/>
</dbReference>
<dbReference type="PANTHER" id="PTHR35936">
    <property type="entry name" value="MEMBRANE-BOUND LYTIC MUREIN TRANSGLYCOSYLASE F"/>
    <property type="match status" value="1"/>
</dbReference>
<dbReference type="InterPro" id="IPR001638">
    <property type="entry name" value="Solute-binding_3/MltF_N"/>
</dbReference>
<evidence type="ECO:0000256" key="3">
    <source>
        <dbReference type="ARBA" id="ARBA00022729"/>
    </source>
</evidence>
<dbReference type="SMART" id="SM00062">
    <property type="entry name" value="PBPb"/>
    <property type="match status" value="1"/>
</dbReference>
<feature type="chain" id="PRO_5046103002" evidence="5">
    <location>
        <begin position="28"/>
        <end position="266"/>
    </location>
</feature>
<evidence type="ECO:0000259" key="6">
    <source>
        <dbReference type="SMART" id="SM00062"/>
    </source>
</evidence>
<dbReference type="PANTHER" id="PTHR35936:SF19">
    <property type="entry name" value="AMINO-ACID-BINDING PROTEIN YXEM-RELATED"/>
    <property type="match status" value="1"/>
</dbReference>
<gene>
    <name evidence="7" type="ORF">GCM10008905_30190</name>
</gene>
<dbReference type="Pfam" id="PF00497">
    <property type="entry name" value="SBP_bac_3"/>
    <property type="match status" value="1"/>
</dbReference>
<comment type="subcellular location">
    <subcellularLocation>
        <location evidence="1">Cell envelope</location>
    </subcellularLocation>
</comment>
<dbReference type="EMBL" id="BAAACF010000006">
    <property type="protein sequence ID" value="GAA0729748.1"/>
    <property type="molecule type" value="Genomic_DNA"/>
</dbReference>
<evidence type="ECO:0000256" key="5">
    <source>
        <dbReference type="SAM" id="SignalP"/>
    </source>
</evidence>
<evidence type="ECO:0000256" key="1">
    <source>
        <dbReference type="ARBA" id="ARBA00004196"/>
    </source>
</evidence>
<dbReference type="Proteomes" id="UP001500339">
    <property type="component" value="Unassembled WGS sequence"/>
</dbReference>